<dbReference type="EMBL" id="QOIN01000047">
    <property type="protein sequence ID" value="RCG20468.1"/>
    <property type="molecule type" value="Genomic_DNA"/>
</dbReference>
<dbReference type="PANTHER" id="PTHR40763:SF4">
    <property type="entry name" value="DUF1707 DOMAIN-CONTAINING PROTEIN"/>
    <property type="match status" value="1"/>
</dbReference>
<feature type="domain" description="DUF1707" evidence="2">
    <location>
        <begin position="43"/>
        <end position="95"/>
    </location>
</feature>
<dbReference type="Pfam" id="PF09922">
    <property type="entry name" value="LiaF-like_C"/>
    <property type="match status" value="1"/>
</dbReference>
<dbReference type="Pfam" id="PF08044">
    <property type="entry name" value="DUF1707"/>
    <property type="match status" value="1"/>
</dbReference>
<dbReference type="AlphaFoldDB" id="A0A367EQS0"/>
<evidence type="ECO:0000259" key="2">
    <source>
        <dbReference type="Pfam" id="PF08044"/>
    </source>
</evidence>
<feature type="compositionally biased region" description="Basic and acidic residues" evidence="1">
    <location>
        <begin position="37"/>
        <end position="50"/>
    </location>
</feature>
<reference evidence="4 5" key="1">
    <citation type="submission" date="2018-06" db="EMBL/GenBank/DDBJ databases">
        <title>Streptomyces reniochalinae sp. nov. and Streptomyces diacarnus sp. nov. from marine sponges.</title>
        <authorList>
            <person name="Li L."/>
        </authorList>
    </citation>
    <scope>NUCLEOTIDE SEQUENCE [LARGE SCALE GENOMIC DNA]</scope>
    <source>
        <strain evidence="4 5">LHW51701</strain>
    </source>
</reference>
<comment type="caution">
    <text evidence="4">The sequence shown here is derived from an EMBL/GenBank/DDBJ whole genome shotgun (WGS) entry which is preliminary data.</text>
</comment>
<dbReference type="InterPro" id="IPR012551">
    <property type="entry name" value="DUF1707_SHOCT-like"/>
</dbReference>
<dbReference type="InterPro" id="IPR024425">
    <property type="entry name" value="LiaF-like_C"/>
</dbReference>
<dbReference type="PANTHER" id="PTHR40763">
    <property type="entry name" value="MEMBRANE PROTEIN-RELATED"/>
    <property type="match status" value="1"/>
</dbReference>
<feature type="domain" description="Cell wall-active antibiotics response LiaF-like C-terminal" evidence="3">
    <location>
        <begin position="157"/>
        <end position="221"/>
    </location>
</feature>
<gene>
    <name evidence="4" type="ORF">DTL70_19245</name>
</gene>
<sequence>MTEDSSRPPLEKQPASLEKQPADGRPQASAAPVHAPAVRDADVRASDADRDRVADILREALAEGRLDAQEHGERIESVYAAKTMGELEPLVGDLPAGRGAAAGAAHGAGQGAEGGQRSHASAFANFAASHTSAPAAHGWGPKENLVAIFSGSGRKGRWRVPRKINAFALFGGIEIDLTEALFEHPHVQINATAIFGGIEIRVPENVTLQQKGAGVFGGFDVHVTDSPDPGAPTVLVEGAAIFGGVEAKPKRGSAIQNLRDRFRKEP</sequence>
<evidence type="ECO:0000313" key="5">
    <source>
        <dbReference type="Proteomes" id="UP000252914"/>
    </source>
</evidence>
<name>A0A367EQS0_9ACTN</name>
<proteinExistence type="predicted"/>
<dbReference type="RefSeq" id="WP_114023237.1">
    <property type="nucleotide sequence ID" value="NZ_JBEYTF010000030.1"/>
</dbReference>
<evidence type="ECO:0000259" key="3">
    <source>
        <dbReference type="Pfam" id="PF09922"/>
    </source>
</evidence>
<accession>A0A367EQS0</accession>
<evidence type="ECO:0000256" key="1">
    <source>
        <dbReference type="SAM" id="MobiDB-lite"/>
    </source>
</evidence>
<protein>
    <submittedName>
        <fullName evidence="4">DUF1707 and DUF2154 domain-containing protein</fullName>
    </submittedName>
</protein>
<feature type="region of interest" description="Disordered" evidence="1">
    <location>
        <begin position="1"/>
        <end position="50"/>
    </location>
</feature>
<dbReference type="Proteomes" id="UP000252914">
    <property type="component" value="Unassembled WGS sequence"/>
</dbReference>
<evidence type="ECO:0000313" key="4">
    <source>
        <dbReference type="EMBL" id="RCG20468.1"/>
    </source>
</evidence>
<feature type="compositionally biased region" description="Basic and acidic residues" evidence="1">
    <location>
        <begin position="1"/>
        <end position="10"/>
    </location>
</feature>
<organism evidence="4 5">
    <name type="scientific">Streptomyces diacarni</name>
    <dbReference type="NCBI Taxonomy" id="2800381"/>
    <lineage>
        <taxon>Bacteria</taxon>
        <taxon>Bacillati</taxon>
        <taxon>Actinomycetota</taxon>
        <taxon>Actinomycetes</taxon>
        <taxon>Kitasatosporales</taxon>
        <taxon>Streptomycetaceae</taxon>
        <taxon>Streptomyces</taxon>
    </lineage>
</organism>
<keyword evidence="5" id="KW-1185">Reference proteome</keyword>